<organism evidence="2 3">
    <name type="scientific">Solanum tuberosum</name>
    <name type="common">Potato</name>
    <dbReference type="NCBI Taxonomy" id="4113"/>
    <lineage>
        <taxon>Eukaryota</taxon>
        <taxon>Viridiplantae</taxon>
        <taxon>Streptophyta</taxon>
        <taxon>Embryophyta</taxon>
        <taxon>Tracheophyta</taxon>
        <taxon>Spermatophyta</taxon>
        <taxon>Magnoliopsida</taxon>
        <taxon>eudicotyledons</taxon>
        <taxon>Gunneridae</taxon>
        <taxon>Pentapetalae</taxon>
        <taxon>asterids</taxon>
        <taxon>lamiids</taxon>
        <taxon>Solanales</taxon>
        <taxon>Solanaceae</taxon>
        <taxon>Solanoideae</taxon>
        <taxon>Solaneae</taxon>
        <taxon>Solanum</taxon>
    </lineage>
</organism>
<dbReference type="Pfam" id="PF21156">
    <property type="entry name" value="ISOA1-3_C"/>
    <property type="match status" value="1"/>
</dbReference>
<gene>
    <name evidence="2" type="ORF">KY290_004994</name>
</gene>
<dbReference type="EMBL" id="JAIVGD010000002">
    <property type="protein sequence ID" value="KAH0778567.1"/>
    <property type="molecule type" value="Genomic_DNA"/>
</dbReference>
<dbReference type="Proteomes" id="UP000826656">
    <property type="component" value="Unassembled WGS sequence"/>
</dbReference>
<comment type="caution">
    <text evidence="2">The sequence shown here is derived from an EMBL/GenBank/DDBJ whole genome shotgun (WGS) entry which is preliminary data.</text>
</comment>
<name>A0ABQ7WCU7_SOLTU</name>
<evidence type="ECO:0000259" key="1">
    <source>
        <dbReference type="Pfam" id="PF21156"/>
    </source>
</evidence>
<dbReference type="PANTHER" id="PTHR43002">
    <property type="entry name" value="GLYCOGEN DEBRANCHING ENZYME"/>
    <property type="match status" value="1"/>
</dbReference>
<feature type="domain" description="Isoamylase 1-3-like C-terminal" evidence="1">
    <location>
        <begin position="105"/>
        <end position="206"/>
    </location>
</feature>
<proteinExistence type="predicted"/>
<dbReference type="Gene3D" id="2.60.40.1180">
    <property type="entry name" value="Golgi alpha-mannosidase II"/>
    <property type="match status" value="1"/>
</dbReference>
<protein>
    <recommendedName>
        <fullName evidence="1">Isoamylase 1-3-like C-terminal domain-containing protein</fullName>
    </recommendedName>
</protein>
<dbReference type="InterPro" id="IPR013780">
    <property type="entry name" value="Glyco_hydro_b"/>
</dbReference>
<keyword evidence="3" id="KW-1185">Reference proteome</keyword>
<dbReference type="SUPFAM" id="SSF51011">
    <property type="entry name" value="Glycosyl hydrolase domain"/>
    <property type="match status" value="1"/>
</dbReference>
<sequence length="214" mass="24056">MTSPTTSSATKAFQLVECCTPLTSPPLIDMISNDPILRGVKLIAEAWDCGGLYQVGMFQHWGIWSEWNGKSHKWGLWRVGCMQTLLPCECESLGSDGFPTAERLQWHGHTPRTPDWSEASRFIAFTLVDKVKGQLYIAFNASHLPVTITLPERPGYRWKPLVDTGKPAPFDYLTDDVPERETAAKQYSHFLDANQYRMLSYSSIILLLSSADDA</sequence>
<reference evidence="2 3" key="1">
    <citation type="journal article" date="2021" name="bioRxiv">
        <title>Chromosome-scale and haplotype-resolved genome assembly of a tetraploid potato cultivar.</title>
        <authorList>
            <person name="Sun H."/>
            <person name="Jiao W.-B."/>
            <person name="Krause K."/>
            <person name="Campoy J.A."/>
            <person name="Goel M."/>
            <person name="Folz-Donahue K."/>
            <person name="Kukat C."/>
            <person name="Huettel B."/>
            <person name="Schneeberger K."/>
        </authorList>
    </citation>
    <scope>NUCLEOTIDE SEQUENCE [LARGE SCALE GENOMIC DNA]</scope>
    <source>
        <strain evidence="2">SolTubOtavaFocal</strain>
        <tissue evidence="2">Leaves</tissue>
    </source>
</reference>
<accession>A0ABQ7WCU7</accession>
<dbReference type="InterPro" id="IPR048650">
    <property type="entry name" value="ISOA1-3-like_C"/>
</dbReference>
<evidence type="ECO:0000313" key="2">
    <source>
        <dbReference type="EMBL" id="KAH0778567.1"/>
    </source>
</evidence>
<dbReference type="Gene3D" id="3.20.20.80">
    <property type="entry name" value="Glycosidases"/>
    <property type="match status" value="1"/>
</dbReference>
<evidence type="ECO:0000313" key="3">
    <source>
        <dbReference type="Proteomes" id="UP000826656"/>
    </source>
</evidence>